<reference evidence="5" key="1">
    <citation type="journal article" date="2017" name="Genome Biol.">
        <title>Comparative genomics reveals high biological diversity and specific adaptations in the industrially and medically important fungal genus Aspergillus.</title>
        <authorList>
            <person name="de Vries R.P."/>
            <person name="Riley R."/>
            <person name="Wiebenga A."/>
            <person name="Aguilar-Osorio G."/>
            <person name="Amillis S."/>
            <person name="Uchima C.A."/>
            <person name="Anderluh G."/>
            <person name="Asadollahi M."/>
            <person name="Askin M."/>
            <person name="Barry K."/>
            <person name="Battaglia E."/>
            <person name="Bayram O."/>
            <person name="Benocci T."/>
            <person name="Braus-Stromeyer S.A."/>
            <person name="Caldana C."/>
            <person name="Canovas D."/>
            <person name="Cerqueira G.C."/>
            <person name="Chen F."/>
            <person name="Chen W."/>
            <person name="Choi C."/>
            <person name="Clum A."/>
            <person name="Dos Santos R.A."/>
            <person name="Damasio A.R."/>
            <person name="Diallinas G."/>
            <person name="Emri T."/>
            <person name="Fekete E."/>
            <person name="Flipphi M."/>
            <person name="Freyberg S."/>
            <person name="Gallo A."/>
            <person name="Gournas C."/>
            <person name="Habgood R."/>
            <person name="Hainaut M."/>
            <person name="Harispe M.L."/>
            <person name="Henrissat B."/>
            <person name="Hilden K.S."/>
            <person name="Hope R."/>
            <person name="Hossain A."/>
            <person name="Karabika E."/>
            <person name="Karaffa L."/>
            <person name="Karanyi Z."/>
            <person name="Krasevec N."/>
            <person name="Kuo A."/>
            <person name="Kusch H."/>
            <person name="LaButti K."/>
            <person name="Lagendijk E.L."/>
            <person name="Lapidus A."/>
            <person name="Levasseur A."/>
            <person name="Lindquist E."/>
            <person name="Lipzen A."/>
            <person name="Logrieco A.F."/>
            <person name="MacCabe A."/>
            <person name="Maekelae M.R."/>
            <person name="Malavazi I."/>
            <person name="Melin P."/>
            <person name="Meyer V."/>
            <person name="Mielnichuk N."/>
            <person name="Miskei M."/>
            <person name="Molnar A.P."/>
            <person name="Mule G."/>
            <person name="Ngan C.Y."/>
            <person name="Orejas M."/>
            <person name="Orosz E."/>
            <person name="Ouedraogo J.P."/>
            <person name="Overkamp K.M."/>
            <person name="Park H.-S."/>
            <person name="Perrone G."/>
            <person name="Piumi F."/>
            <person name="Punt P.J."/>
            <person name="Ram A.F."/>
            <person name="Ramon A."/>
            <person name="Rauscher S."/>
            <person name="Record E."/>
            <person name="Riano-Pachon D.M."/>
            <person name="Robert V."/>
            <person name="Roehrig J."/>
            <person name="Ruller R."/>
            <person name="Salamov A."/>
            <person name="Salih N.S."/>
            <person name="Samson R.A."/>
            <person name="Sandor E."/>
            <person name="Sanguinetti M."/>
            <person name="Schuetze T."/>
            <person name="Sepcic K."/>
            <person name="Shelest E."/>
            <person name="Sherlock G."/>
            <person name="Sophianopoulou V."/>
            <person name="Squina F.M."/>
            <person name="Sun H."/>
            <person name="Susca A."/>
            <person name="Todd R.B."/>
            <person name="Tsang A."/>
            <person name="Unkles S.E."/>
            <person name="van de Wiele N."/>
            <person name="van Rossen-Uffink D."/>
            <person name="Oliveira J.V."/>
            <person name="Vesth T.C."/>
            <person name="Visser J."/>
            <person name="Yu J.-H."/>
            <person name="Zhou M."/>
            <person name="Andersen M.R."/>
            <person name="Archer D.B."/>
            <person name="Baker S.E."/>
            <person name="Benoit I."/>
            <person name="Brakhage A.A."/>
            <person name="Braus G.H."/>
            <person name="Fischer R."/>
            <person name="Frisvad J.C."/>
            <person name="Goldman G.H."/>
            <person name="Houbraken J."/>
            <person name="Oakley B."/>
            <person name="Pocsi I."/>
            <person name="Scazzocchio C."/>
            <person name="Seiboth B."/>
            <person name="vanKuyk P.A."/>
            <person name="Wortman J."/>
            <person name="Dyer P.S."/>
            <person name="Grigoriev I.V."/>
        </authorList>
    </citation>
    <scope>NUCLEOTIDE SEQUENCE [LARGE SCALE GENOMIC DNA]</scope>
    <source>
        <strain evidence="5">CBS 593.65</strain>
    </source>
</reference>
<accession>A0A1L9T9W3</accession>
<evidence type="ECO:0000259" key="3">
    <source>
        <dbReference type="Pfam" id="PF16655"/>
    </source>
</evidence>
<dbReference type="InterPro" id="IPR038607">
    <property type="entry name" value="PhoD-like_sf"/>
</dbReference>
<gene>
    <name evidence="4" type="ORF">ASPSYDRAFT_1158565</name>
</gene>
<evidence type="ECO:0000259" key="2">
    <source>
        <dbReference type="Pfam" id="PF09423"/>
    </source>
</evidence>
<keyword evidence="1" id="KW-0732">Signal</keyword>
<evidence type="ECO:0008006" key="6">
    <source>
        <dbReference type="Google" id="ProtNLM"/>
    </source>
</evidence>
<organism evidence="4 5">
    <name type="scientific">Aspergillus sydowii CBS 593.65</name>
    <dbReference type="NCBI Taxonomy" id="1036612"/>
    <lineage>
        <taxon>Eukaryota</taxon>
        <taxon>Fungi</taxon>
        <taxon>Dikarya</taxon>
        <taxon>Ascomycota</taxon>
        <taxon>Pezizomycotina</taxon>
        <taxon>Eurotiomycetes</taxon>
        <taxon>Eurotiomycetidae</taxon>
        <taxon>Eurotiales</taxon>
        <taxon>Aspergillaceae</taxon>
        <taxon>Aspergillus</taxon>
        <taxon>Aspergillus subgen. Nidulantes</taxon>
    </lineage>
</organism>
<dbReference type="InterPro" id="IPR029052">
    <property type="entry name" value="Metallo-depent_PP-like"/>
</dbReference>
<dbReference type="Pfam" id="PF09423">
    <property type="entry name" value="PhoD"/>
    <property type="match status" value="1"/>
</dbReference>
<dbReference type="InterPro" id="IPR052900">
    <property type="entry name" value="Phospholipid_Metab_Enz"/>
</dbReference>
<dbReference type="Gene3D" id="2.60.40.380">
    <property type="entry name" value="Purple acid phosphatase-like, N-terminal"/>
    <property type="match status" value="1"/>
</dbReference>
<dbReference type="InterPro" id="IPR032093">
    <property type="entry name" value="PhoD_N"/>
</dbReference>
<feature type="chain" id="PRO_5012205701" description="PhoD-like phosphatase metallophosphatase domain-containing protein" evidence="1">
    <location>
        <begin position="20"/>
        <end position="630"/>
    </location>
</feature>
<feature type="signal peptide" evidence="1">
    <location>
        <begin position="1"/>
        <end position="19"/>
    </location>
</feature>
<dbReference type="InterPro" id="IPR018946">
    <property type="entry name" value="PhoD-like_MPP"/>
</dbReference>
<keyword evidence="5" id="KW-1185">Reference proteome</keyword>
<evidence type="ECO:0000313" key="5">
    <source>
        <dbReference type="Proteomes" id="UP000184356"/>
    </source>
</evidence>
<sequence length="630" mass="71542">MVYTSTLLSLLALSSSAVAGYNGNLNYRSPSLNHDHTNMGINVDAIQRRSLSKRDEVPYEPSQLNFTHNVASGDPYADSVILWTRIAPSMEASDSNTTVSGDVPLYNHENEAYAKASAHPICVEYRVFSDKSARHVVDKGRALTSSDIDYTVKVEATGLKPFTTYYYRFNVCDSNNASPLGRTKTAPSAKQQTEEVKLAVHSCSNYPNGYFNAYGNVARKDNVDYVVHLGDYIYEYESGVPGVDERAVVPQREIFSLYDYRTRLGQYRTDLDLVASHQKFPWITVWDDHVEIANNGYRDGFSGLRNTEDSFLNYGPQISVDQRKMNAVRAYFEWMPIRQVDMDDGLRIWRNFQMGNLFDLIMIDTRHYDRSITDISDNADYIERIHDDAGRSIMGARQENWFYRQLSESKDRGAKWRVIGNQLVFAHIEQQEEDGSISFSTDAWTAYRANQNRTLKHMYENDITNNINIAGDTHVNWVSDMIWEGTKPYNNVTGKGAIGVEFAGTAVSSSGLSTVSREDGEQKANAYNINPELKWVEGYYRGYFELHLRQEQAEARYFGCPTVATRNSWELPLANWTVKHSESHLQRPLAGGAVEAGFVQEGKLKHSDVSLNTETGEWKAVKFDQMFLKT</sequence>
<name>A0A1L9T9W3_9EURO</name>
<dbReference type="OrthoDB" id="9992270at2759"/>
<proteinExistence type="predicted"/>
<dbReference type="PANTHER" id="PTHR43606:SF7">
    <property type="entry name" value="PHOSPHATASE, PUTATIVE (AFU_ORTHOLOGUE AFUA_6G08710)-RELATED"/>
    <property type="match status" value="1"/>
</dbReference>
<feature type="domain" description="PhoD-like phosphatase metallophosphatase" evidence="2">
    <location>
        <begin position="198"/>
        <end position="557"/>
    </location>
</feature>
<evidence type="ECO:0000256" key="1">
    <source>
        <dbReference type="SAM" id="SignalP"/>
    </source>
</evidence>
<dbReference type="STRING" id="1036612.A0A1L9T9W3"/>
<dbReference type="CDD" id="cd07389">
    <property type="entry name" value="MPP_PhoD"/>
    <property type="match status" value="1"/>
</dbReference>
<dbReference type="Gene3D" id="3.60.21.70">
    <property type="entry name" value="PhoD-like phosphatase"/>
    <property type="match status" value="1"/>
</dbReference>
<dbReference type="Proteomes" id="UP000184356">
    <property type="component" value="Unassembled WGS sequence"/>
</dbReference>
<dbReference type="SUPFAM" id="SSF56300">
    <property type="entry name" value="Metallo-dependent phosphatases"/>
    <property type="match status" value="1"/>
</dbReference>
<dbReference type="Pfam" id="PF16655">
    <property type="entry name" value="PhoD_N"/>
    <property type="match status" value="1"/>
</dbReference>
<evidence type="ECO:0000313" key="4">
    <source>
        <dbReference type="EMBL" id="OJJ56093.1"/>
    </source>
</evidence>
<feature type="domain" description="Phospholipase D N-terminal" evidence="3">
    <location>
        <begin position="68"/>
        <end position="185"/>
    </location>
</feature>
<dbReference type="EMBL" id="KV878591">
    <property type="protein sequence ID" value="OJJ56093.1"/>
    <property type="molecule type" value="Genomic_DNA"/>
</dbReference>
<protein>
    <recommendedName>
        <fullName evidence="6">PhoD-like phosphatase metallophosphatase domain-containing protein</fullName>
    </recommendedName>
</protein>
<dbReference type="VEuPathDB" id="FungiDB:ASPSYDRAFT_1158565"/>
<dbReference type="GeneID" id="63756118"/>
<dbReference type="PANTHER" id="PTHR43606">
    <property type="entry name" value="PHOSPHATASE, PUTATIVE (AFU_ORTHOLOGUE AFUA_6G08710)-RELATED"/>
    <property type="match status" value="1"/>
</dbReference>
<dbReference type="AlphaFoldDB" id="A0A1L9T9W3"/>
<dbReference type="RefSeq" id="XP_040699899.1">
    <property type="nucleotide sequence ID" value="XM_040840045.1"/>
</dbReference>